<evidence type="ECO:0000256" key="6">
    <source>
        <dbReference type="ARBA" id="ARBA00008630"/>
    </source>
</evidence>
<dbReference type="SUPFAM" id="SSF56042">
    <property type="entry name" value="PurM C-terminal domain-like"/>
    <property type="match status" value="1"/>
</dbReference>
<accession>A0A7I8VFB2</accession>
<dbReference type="Pfam" id="PF00586">
    <property type="entry name" value="AIRS"/>
    <property type="match status" value="1"/>
</dbReference>
<dbReference type="Pfam" id="PF00551">
    <property type="entry name" value="Formyl_trans_N"/>
    <property type="match status" value="1"/>
</dbReference>
<protein>
    <recommendedName>
        <fullName evidence="20">Trifunctional purine biosynthetic protein adenosine-3</fullName>
    </recommendedName>
    <domain>
        <recommendedName>
            <fullName evidence="20">Phosphoribosylamine--glycine ligase</fullName>
            <ecNumber evidence="20">6.3.4.13</ecNumber>
        </recommendedName>
        <alternativeName>
            <fullName evidence="20">Glycinamide ribonucleotide synthetase</fullName>
            <shortName evidence="20">GARS</shortName>
        </alternativeName>
        <alternativeName>
            <fullName evidence="20">Phosphoribosylglycinamide synthetase</fullName>
        </alternativeName>
    </domain>
    <domain>
        <recommendedName>
            <fullName evidence="20">Phosphoribosylformylglycinamidine cyclo-ligase</fullName>
            <ecNumber evidence="20">6.3.3.1</ecNumber>
        </recommendedName>
        <alternativeName>
            <fullName evidence="20">AIR synthase</fullName>
            <shortName evidence="20">AIRS</shortName>
        </alternativeName>
        <alternativeName>
            <fullName evidence="20">Phosphoribosyl-aminoimidazole synthetase</fullName>
        </alternativeName>
    </domain>
    <domain>
        <recommendedName>
            <fullName evidence="20">Phosphoribosylglycinamide formyltransferase</fullName>
            <ecNumber evidence="20">2.1.2.2</ecNumber>
        </recommendedName>
        <alternativeName>
            <fullName evidence="20">5'-phosphoribosylglycinamide transformylase</fullName>
        </alternativeName>
        <alternativeName>
            <fullName evidence="20">GAR transformylase</fullName>
            <shortName evidence="20">GART</shortName>
        </alternativeName>
    </domain>
</protein>
<evidence type="ECO:0000256" key="3">
    <source>
        <dbReference type="ARBA" id="ARBA00005054"/>
    </source>
</evidence>
<evidence type="ECO:0000256" key="5">
    <source>
        <dbReference type="ARBA" id="ARBA00007423"/>
    </source>
</evidence>
<evidence type="ECO:0000256" key="9">
    <source>
        <dbReference type="ARBA" id="ARBA00022490"/>
    </source>
</evidence>
<dbReference type="UniPathway" id="UPA00074">
    <property type="reaction ID" value="UER00125"/>
</dbReference>
<dbReference type="InterPro" id="IPR036676">
    <property type="entry name" value="PurM-like_C_sf"/>
</dbReference>
<evidence type="ECO:0000256" key="10">
    <source>
        <dbReference type="ARBA" id="ARBA00022598"/>
    </source>
</evidence>
<keyword evidence="11" id="KW-0808">Transferase</keyword>
<reference evidence="22 23" key="1">
    <citation type="submission" date="2020-08" db="EMBL/GenBank/DDBJ databases">
        <authorList>
            <person name="Hejnol A."/>
        </authorList>
    </citation>
    <scope>NUCLEOTIDE SEQUENCE [LARGE SCALE GENOMIC DNA]</scope>
</reference>
<dbReference type="Gene3D" id="3.90.600.10">
    <property type="entry name" value="Phosphoribosylglycinamide synthetase, C-terminal domain"/>
    <property type="match status" value="1"/>
</dbReference>
<evidence type="ECO:0000256" key="13">
    <source>
        <dbReference type="ARBA" id="ARBA00022741"/>
    </source>
</evidence>
<dbReference type="SMART" id="SM01209">
    <property type="entry name" value="GARS_A"/>
    <property type="match status" value="1"/>
</dbReference>
<dbReference type="FunFam" id="3.30.1330.10:FF:000001">
    <property type="entry name" value="Phosphoribosylformylglycinamidine cyclo-ligase"/>
    <property type="match status" value="1"/>
</dbReference>
<dbReference type="InterPro" id="IPR001555">
    <property type="entry name" value="GART_AS"/>
</dbReference>
<comment type="similarity">
    <text evidence="7 20">In the central section; belongs to the AIR synthase family.</text>
</comment>
<keyword evidence="14 20" id="KW-0658">Purine biosynthesis</keyword>
<dbReference type="InterPro" id="IPR020561">
    <property type="entry name" value="PRibGlycinamid_synth_ATP-grasp"/>
</dbReference>
<dbReference type="FunFam" id="3.40.50.20:FF:000006">
    <property type="entry name" value="Phosphoribosylamine--glycine ligase, chloroplastic"/>
    <property type="match status" value="1"/>
</dbReference>
<dbReference type="InterPro" id="IPR037123">
    <property type="entry name" value="PRibGlycinamide_synth_C_sf"/>
</dbReference>
<comment type="catalytic activity">
    <reaction evidence="20">
        <text>5-phospho-beta-D-ribosylamine + glycine + ATP = N(1)-(5-phospho-beta-D-ribosyl)glycinamide + ADP + phosphate + H(+)</text>
        <dbReference type="Rhea" id="RHEA:17453"/>
        <dbReference type="ChEBI" id="CHEBI:15378"/>
        <dbReference type="ChEBI" id="CHEBI:30616"/>
        <dbReference type="ChEBI" id="CHEBI:43474"/>
        <dbReference type="ChEBI" id="CHEBI:57305"/>
        <dbReference type="ChEBI" id="CHEBI:58681"/>
        <dbReference type="ChEBI" id="CHEBI:143788"/>
        <dbReference type="ChEBI" id="CHEBI:456216"/>
        <dbReference type="EC" id="6.3.4.13"/>
    </reaction>
</comment>
<dbReference type="CDD" id="cd02196">
    <property type="entry name" value="PurM"/>
    <property type="match status" value="1"/>
</dbReference>
<keyword evidence="16 20" id="KW-0464">Manganese</keyword>
<dbReference type="GO" id="GO:0005524">
    <property type="term" value="F:ATP binding"/>
    <property type="evidence" value="ECO:0007669"/>
    <property type="project" value="UniProtKB-UniRule"/>
</dbReference>
<evidence type="ECO:0000256" key="14">
    <source>
        <dbReference type="ARBA" id="ARBA00022755"/>
    </source>
</evidence>
<dbReference type="GO" id="GO:0005829">
    <property type="term" value="C:cytosol"/>
    <property type="evidence" value="ECO:0007669"/>
    <property type="project" value="TreeGrafter"/>
</dbReference>
<comment type="similarity">
    <text evidence="5 20">In the N-terminal section; belongs to the GARS family.</text>
</comment>
<dbReference type="InterPro" id="IPR016185">
    <property type="entry name" value="PreATP-grasp_dom_sf"/>
</dbReference>
<evidence type="ECO:0000256" key="17">
    <source>
        <dbReference type="ARBA" id="ARBA00023268"/>
    </source>
</evidence>
<evidence type="ECO:0000259" key="21">
    <source>
        <dbReference type="PROSITE" id="PS50975"/>
    </source>
</evidence>
<evidence type="ECO:0000256" key="18">
    <source>
        <dbReference type="ARBA" id="ARBA00049057"/>
    </source>
</evidence>
<keyword evidence="10 20" id="KW-0436">Ligase</keyword>
<dbReference type="SUPFAM" id="SSF53328">
    <property type="entry name" value="Formyltransferase"/>
    <property type="match status" value="1"/>
</dbReference>
<dbReference type="InterPro" id="IPR004733">
    <property type="entry name" value="PurM_cligase"/>
</dbReference>
<dbReference type="InterPro" id="IPR002376">
    <property type="entry name" value="Formyl_transf_N"/>
</dbReference>
<evidence type="ECO:0000256" key="15">
    <source>
        <dbReference type="ARBA" id="ARBA00022840"/>
    </source>
</evidence>
<dbReference type="NCBIfam" id="TIGR00877">
    <property type="entry name" value="purD"/>
    <property type="match status" value="1"/>
</dbReference>
<dbReference type="FunFam" id="3.90.650.10:FF:000011">
    <property type="entry name" value="Phosphoribosylformylglycinamidine cyclo-ligase"/>
    <property type="match status" value="1"/>
</dbReference>
<name>A0A7I8VFB2_9ANNE</name>
<evidence type="ECO:0000256" key="7">
    <source>
        <dbReference type="ARBA" id="ARBA00008696"/>
    </source>
</evidence>
<comment type="catalytic activity">
    <reaction evidence="18 20">
        <text>2-formamido-N(1)-(5-O-phospho-beta-D-ribosyl)acetamidine + ATP = 5-amino-1-(5-phospho-beta-D-ribosyl)imidazole + ADP + phosphate + H(+)</text>
        <dbReference type="Rhea" id="RHEA:23032"/>
        <dbReference type="ChEBI" id="CHEBI:15378"/>
        <dbReference type="ChEBI" id="CHEBI:30616"/>
        <dbReference type="ChEBI" id="CHEBI:43474"/>
        <dbReference type="ChEBI" id="CHEBI:137981"/>
        <dbReference type="ChEBI" id="CHEBI:147287"/>
        <dbReference type="ChEBI" id="CHEBI:456216"/>
        <dbReference type="EC" id="6.3.3.1"/>
    </reaction>
</comment>
<dbReference type="Pfam" id="PF02844">
    <property type="entry name" value="GARS_N"/>
    <property type="match status" value="1"/>
</dbReference>
<evidence type="ECO:0000256" key="19">
    <source>
        <dbReference type="PROSITE-ProRule" id="PRU00409"/>
    </source>
</evidence>
<dbReference type="InterPro" id="IPR000115">
    <property type="entry name" value="PRibGlycinamide_synth"/>
</dbReference>
<dbReference type="Gene3D" id="3.30.1490.20">
    <property type="entry name" value="ATP-grasp fold, A domain"/>
    <property type="match status" value="1"/>
</dbReference>
<keyword evidence="17 20" id="KW-0511">Multifunctional enzyme</keyword>
<dbReference type="AlphaFoldDB" id="A0A7I8VFB2"/>
<dbReference type="HAMAP" id="MF_00138">
    <property type="entry name" value="GARS"/>
    <property type="match status" value="1"/>
</dbReference>
<dbReference type="Gene3D" id="3.40.50.170">
    <property type="entry name" value="Formyl transferase, N-terminal domain"/>
    <property type="match status" value="1"/>
</dbReference>
<keyword evidence="12 20" id="KW-0479">Metal-binding</keyword>
<dbReference type="InterPro" id="IPR010918">
    <property type="entry name" value="PurM-like_C_dom"/>
</dbReference>
<dbReference type="GO" id="GO:0004637">
    <property type="term" value="F:phosphoribosylamine-glycine ligase activity"/>
    <property type="evidence" value="ECO:0007669"/>
    <property type="project" value="UniProtKB-UniRule"/>
</dbReference>
<evidence type="ECO:0000256" key="11">
    <source>
        <dbReference type="ARBA" id="ARBA00022679"/>
    </source>
</evidence>
<dbReference type="InterPro" id="IPR013815">
    <property type="entry name" value="ATP_grasp_subdomain_1"/>
</dbReference>
<dbReference type="Pfam" id="PF02769">
    <property type="entry name" value="AIRS_C"/>
    <property type="match status" value="1"/>
</dbReference>
<gene>
    <name evidence="22" type="ORF">DGYR_LOCUS3209</name>
</gene>
<dbReference type="PROSITE" id="PS50975">
    <property type="entry name" value="ATP_GRASP"/>
    <property type="match status" value="1"/>
</dbReference>
<dbReference type="InterPro" id="IPR020559">
    <property type="entry name" value="PRibGlycinamide_synth_CS"/>
</dbReference>
<evidence type="ECO:0000313" key="23">
    <source>
        <dbReference type="Proteomes" id="UP000549394"/>
    </source>
</evidence>
<dbReference type="FunFam" id="3.40.50.170:FF:000006">
    <property type="entry name" value="Trifunctional purine biosynthetic protein adenosine-3"/>
    <property type="match status" value="1"/>
</dbReference>
<dbReference type="InterPro" id="IPR011761">
    <property type="entry name" value="ATP-grasp"/>
</dbReference>
<dbReference type="InterPro" id="IPR036921">
    <property type="entry name" value="PurM-like_N_sf"/>
</dbReference>
<dbReference type="InterPro" id="IPR020562">
    <property type="entry name" value="PRibGlycinamide_synth_N"/>
</dbReference>
<evidence type="ECO:0000256" key="8">
    <source>
        <dbReference type="ARBA" id="ARBA00010280"/>
    </source>
</evidence>
<dbReference type="PANTHER" id="PTHR10520">
    <property type="entry name" value="TRIFUNCTIONAL PURINE BIOSYNTHETIC PROTEIN ADENOSINE-3-RELATED"/>
    <property type="match status" value="1"/>
</dbReference>
<evidence type="ECO:0000256" key="4">
    <source>
        <dbReference type="ARBA" id="ARBA00005174"/>
    </source>
</evidence>
<comment type="subcellular location">
    <subcellularLocation>
        <location evidence="1">Cytoplasm</location>
    </subcellularLocation>
</comment>
<dbReference type="GO" id="GO:0004641">
    <property type="term" value="F:phosphoribosylformylglycinamidine cyclo-ligase activity"/>
    <property type="evidence" value="ECO:0007669"/>
    <property type="project" value="UniProtKB-EC"/>
</dbReference>
<dbReference type="SUPFAM" id="SSF51246">
    <property type="entry name" value="Rudiment single hybrid motif"/>
    <property type="match status" value="1"/>
</dbReference>
<dbReference type="InterPro" id="IPR004607">
    <property type="entry name" value="GART"/>
</dbReference>
<dbReference type="FunFam" id="3.30.470.20:FF:000018">
    <property type="entry name" value="Trifunctional purine biosynthetic protein adenosine-3"/>
    <property type="match status" value="1"/>
</dbReference>
<dbReference type="OrthoDB" id="2018833at2759"/>
<dbReference type="EC" id="2.1.2.2" evidence="20"/>
<keyword evidence="13 19" id="KW-0547">Nucleotide-binding</keyword>
<dbReference type="NCBIfam" id="TIGR00639">
    <property type="entry name" value="PurN"/>
    <property type="match status" value="1"/>
</dbReference>
<dbReference type="EC" id="6.3.3.1" evidence="20"/>
<dbReference type="HAMAP" id="MF_00741">
    <property type="entry name" value="AIRS"/>
    <property type="match status" value="1"/>
</dbReference>
<dbReference type="Gene3D" id="3.30.1330.10">
    <property type="entry name" value="PurM-like, N-terminal domain"/>
    <property type="match status" value="1"/>
</dbReference>
<comment type="similarity">
    <text evidence="6 20">In the C-terminal section; belongs to the GART family.</text>
</comment>
<evidence type="ECO:0000256" key="2">
    <source>
        <dbReference type="ARBA" id="ARBA00004686"/>
    </source>
</evidence>
<dbReference type="InterPro" id="IPR020560">
    <property type="entry name" value="PRibGlycinamide_synth_C-dom"/>
</dbReference>
<dbReference type="GO" id="GO:0046084">
    <property type="term" value="P:adenine biosynthetic process"/>
    <property type="evidence" value="ECO:0007669"/>
    <property type="project" value="TreeGrafter"/>
</dbReference>
<dbReference type="InterPro" id="IPR016188">
    <property type="entry name" value="PurM-like_N"/>
</dbReference>
<dbReference type="Pfam" id="PF01071">
    <property type="entry name" value="GARS_A"/>
    <property type="match status" value="1"/>
</dbReference>
<keyword evidence="9" id="KW-0963">Cytoplasm</keyword>
<dbReference type="SUPFAM" id="SSF52440">
    <property type="entry name" value="PreATP-grasp domain"/>
    <property type="match status" value="1"/>
</dbReference>
<evidence type="ECO:0000256" key="16">
    <source>
        <dbReference type="ARBA" id="ARBA00023211"/>
    </source>
</evidence>
<dbReference type="PROSITE" id="PS00373">
    <property type="entry name" value="GART"/>
    <property type="match status" value="1"/>
</dbReference>
<dbReference type="Pfam" id="PF02843">
    <property type="entry name" value="GARS_C"/>
    <property type="match status" value="1"/>
</dbReference>
<dbReference type="Proteomes" id="UP000549394">
    <property type="component" value="Unassembled WGS sequence"/>
</dbReference>
<comment type="pathway">
    <text evidence="3 20">Purine metabolism; IMP biosynthesis via de novo pathway; N(2)-formyl-N(1)-(5-phospho-D-ribosyl)glycinamide from N(1)-(5-phospho-D-ribosyl)glycinamide (10-formyl THF route): step 1/1.</text>
</comment>
<comment type="similarity">
    <text evidence="8">Belongs to the AIR synthase family.</text>
</comment>
<dbReference type="Gene3D" id="3.40.50.20">
    <property type="match status" value="1"/>
</dbReference>
<comment type="pathway">
    <text evidence="4 20">Purine metabolism; IMP biosynthesis via de novo pathway; N(1)-(5-phospho-D-ribosyl)glycinamide from 5-phospho-alpha-D-ribose 1-diphosphate: step 2/2.</text>
</comment>
<proteinExistence type="inferred from homology"/>
<dbReference type="GO" id="GO:0004644">
    <property type="term" value="F:phosphoribosylglycinamide formyltransferase activity"/>
    <property type="evidence" value="ECO:0007669"/>
    <property type="project" value="UniProtKB-EC"/>
</dbReference>
<dbReference type="PROSITE" id="PS00184">
    <property type="entry name" value="GARS"/>
    <property type="match status" value="1"/>
</dbReference>
<evidence type="ECO:0000256" key="1">
    <source>
        <dbReference type="ARBA" id="ARBA00004496"/>
    </source>
</evidence>
<dbReference type="Gene3D" id="3.90.650.10">
    <property type="entry name" value="PurM-like C-terminal domain"/>
    <property type="match status" value="1"/>
</dbReference>
<keyword evidence="23" id="KW-1185">Reference proteome</keyword>
<keyword evidence="15 19" id="KW-0067">ATP-binding</keyword>
<sequence length="992" mass="107923">MTSILVIGSGGREHALAWKLSRSSRVDRIFVGPGNPGVELLEKCKRIDLRIDSFKEIAFFCQKENVSTVVVGPEDPLANGISDYLHSQGIKCFGPTLAASRIESSKAFAKEFMTKYNIPTAEGKCFSDLQSAMEFVNKWKKQGLVVKASGLAAGKGVYVNHTKVETIAALETILRDKKFGSAGENVIIEELLEGEEVSCLAFSDGVNVVCLPTAQDYKRLQDWDVGPNTGGMGAYSPCSWVTNTDLEDIKTRIIQPTIDGLRKEGCPYIGLLYAGIMMTRVGPMVLEFNCRFGDPEAQVILPKLETDLYDIIEACLEQKLNNIQLRVKDGYAVATVAVSKGYPNKYEKGKEICGLDSIPSDGLVFHAGTSKTENSIVTNGGRVLSVVCLENNLKLASQKSLSYLRKLDFDGISFRNDIGLTTVRKKLYNLTYEKSGVDINLADEFIHRIKPLAKMTKRTGTVSDLGLFGGVFDPKLAGYDDSLLVSGTDGVGTKLKIAQEVGKFDTIGIDLVAMCVNDIIAHGAEPLFFLDYLAVGKLNLDEECALVKGISDGCCLSGCTLLGGETAEMPGLYKEGDFDLAGFSVGAVRRADYLPRINDIKEGDILIGLPSNGVHSNGFSLVRKILSIANMKFSTPFPLDEKKTIGEVLLEPTRIYVKDLLPLIRGKLIKAFAHITGGGIPGNLVRVLPENLDAYLNANDWTIPPSFGILAEIGKIDPVEMLKTFNCGLGGILVVEESDAEKIVSILKDGGLPSTIVGKIAKNAIERVHIENFPVRLRGSAMGYSYRSRMKKHVAVLISGSGTNLQALINECAKPGSSAEIRVVISNKPNVKGLQRAFDAGIPSIVVQNRKYSSREKFDNAISEILEEFQIDTICLAGFMRILSGGFVNRWRGRILNVHPSLLPSFKGANAHKLVLSAGVRISGCSVHFVEEEVDSGAIICQESVPVYSDDTEESLAARVKEVEHRAFPKALQLVTSGKVTLDLENNKIIWK</sequence>
<dbReference type="EC" id="6.3.4.13" evidence="20"/>
<feature type="domain" description="ATP-grasp" evidence="21">
    <location>
        <begin position="110"/>
        <end position="317"/>
    </location>
</feature>
<evidence type="ECO:0000313" key="22">
    <source>
        <dbReference type="EMBL" id="CAD5114358.1"/>
    </source>
</evidence>
<dbReference type="GO" id="GO:0006189">
    <property type="term" value="P:'de novo' IMP biosynthetic process"/>
    <property type="evidence" value="ECO:0007669"/>
    <property type="project" value="UniProtKB-UniRule"/>
</dbReference>
<dbReference type="InterPro" id="IPR036477">
    <property type="entry name" value="Formyl_transf_N_sf"/>
</dbReference>
<dbReference type="SMART" id="SM01210">
    <property type="entry name" value="GARS_C"/>
    <property type="match status" value="1"/>
</dbReference>
<comment type="pathway">
    <text evidence="2 20">Purine metabolism; IMP biosynthesis via de novo pathway; 5-amino-1-(5-phospho-D-ribosyl)imidazole from N(2)-formyl-N(1)-(5-phospho-D-ribosyl)glycinamide: step 2/2.</text>
</comment>
<dbReference type="CDD" id="cd08645">
    <property type="entry name" value="FMT_core_GART"/>
    <property type="match status" value="1"/>
</dbReference>
<dbReference type="Gene3D" id="3.30.470.20">
    <property type="entry name" value="ATP-grasp fold, B domain"/>
    <property type="match status" value="1"/>
</dbReference>
<dbReference type="HAMAP" id="MF_01930">
    <property type="entry name" value="PurN"/>
    <property type="match status" value="1"/>
</dbReference>
<comment type="caution">
    <text evidence="22">The sequence shown here is derived from an EMBL/GenBank/DDBJ whole genome shotgun (WGS) entry which is preliminary data.</text>
</comment>
<evidence type="ECO:0000256" key="12">
    <source>
        <dbReference type="ARBA" id="ARBA00022723"/>
    </source>
</evidence>
<dbReference type="InterPro" id="IPR011054">
    <property type="entry name" value="Rudment_hybrid_motif"/>
</dbReference>
<dbReference type="SUPFAM" id="SSF56059">
    <property type="entry name" value="Glutathione synthetase ATP-binding domain-like"/>
    <property type="match status" value="1"/>
</dbReference>
<evidence type="ECO:0000256" key="20">
    <source>
        <dbReference type="RuleBase" id="RU363089"/>
    </source>
</evidence>
<dbReference type="EMBL" id="CAJFCJ010000005">
    <property type="protein sequence ID" value="CAD5114358.1"/>
    <property type="molecule type" value="Genomic_DNA"/>
</dbReference>
<dbReference type="NCBIfam" id="TIGR00878">
    <property type="entry name" value="purM"/>
    <property type="match status" value="1"/>
</dbReference>
<dbReference type="GO" id="GO:0046872">
    <property type="term" value="F:metal ion binding"/>
    <property type="evidence" value="ECO:0007669"/>
    <property type="project" value="UniProtKB-KW"/>
</dbReference>
<dbReference type="SUPFAM" id="SSF55326">
    <property type="entry name" value="PurM N-terminal domain-like"/>
    <property type="match status" value="1"/>
</dbReference>
<organism evidence="22 23">
    <name type="scientific">Dimorphilus gyrociliatus</name>
    <dbReference type="NCBI Taxonomy" id="2664684"/>
    <lineage>
        <taxon>Eukaryota</taxon>
        <taxon>Metazoa</taxon>
        <taxon>Spiralia</taxon>
        <taxon>Lophotrochozoa</taxon>
        <taxon>Annelida</taxon>
        <taxon>Polychaeta</taxon>
        <taxon>Polychaeta incertae sedis</taxon>
        <taxon>Dinophilidae</taxon>
        <taxon>Dimorphilus</taxon>
    </lineage>
</organism>
<comment type="catalytic activity">
    <reaction evidence="20">
        <text>N(1)-(5-phospho-beta-D-ribosyl)glycinamide + (6R)-10-formyltetrahydrofolate = N(2)-formyl-N(1)-(5-phospho-beta-D-ribosyl)glycinamide + (6S)-5,6,7,8-tetrahydrofolate + H(+)</text>
        <dbReference type="Rhea" id="RHEA:15053"/>
        <dbReference type="ChEBI" id="CHEBI:15378"/>
        <dbReference type="ChEBI" id="CHEBI:57453"/>
        <dbReference type="ChEBI" id="CHEBI:143788"/>
        <dbReference type="ChEBI" id="CHEBI:147286"/>
        <dbReference type="ChEBI" id="CHEBI:195366"/>
        <dbReference type="EC" id="2.1.2.2"/>
    </reaction>
</comment>
<dbReference type="PANTHER" id="PTHR10520:SF12">
    <property type="entry name" value="TRIFUNCTIONAL PURINE BIOSYNTHETIC PROTEIN ADENOSINE-3"/>
    <property type="match status" value="1"/>
</dbReference>